<reference evidence="4" key="1">
    <citation type="journal article" date="2015" name="Genome Announc.">
        <title>Genome sequence of the AIDS-associated pathogen Penicillium marneffei (ATCC18224) and its near taxonomic relative Talaromyces stipitatus (ATCC10500).</title>
        <authorList>
            <person name="Nierman W.C."/>
            <person name="Fedorova-Abrams N.D."/>
            <person name="Andrianopoulos A."/>
        </authorList>
    </citation>
    <scope>NUCLEOTIDE SEQUENCE [LARGE SCALE GENOMIC DNA]</scope>
    <source>
        <strain evidence="4">ATCC 10500 / CBS 375.48 / QM 6759 / NRRL 1006</strain>
    </source>
</reference>
<accession>B8MEJ4</accession>
<gene>
    <name evidence="3" type="ORF">TSTA_016970</name>
</gene>
<dbReference type="VEuPathDB" id="FungiDB:TSTA_016970"/>
<dbReference type="InterPro" id="IPR012337">
    <property type="entry name" value="RNaseH-like_sf"/>
</dbReference>
<sequence>MVTFQHKIKILQLQWKRQSLGELSDVESRMLKEYFETPPVGVIDTTGNNWLCNWWRIRKDEYRQMAAVARNYLAIPASEVAVKKLFSAARDVLAYSGEALTDIDNSTLLRIPVNPNMKLFPDHEQTPDIRWNRSSREKSVSQPDTQHPLNPEFRNSS</sequence>
<dbReference type="InterPro" id="IPR008906">
    <property type="entry name" value="HATC_C_dom"/>
</dbReference>
<evidence type="ECO:0000313" key="4">
    <source>
        <dbReference type="Proteomes" id="UP000001745"/>
    </source>
</evidence>
<evidence type="ECO:0000259" key="2">
    <source>
        <dbReference type="Pfam" id="PF05699"/>
    </source>
</evidence>
<dbReference type="EMBL" id="EQ962656">
    <property type="protein sequence ID" value="EED16621.1"/>
    <property type="molecule type" value="Genomic_DNA"/>
</dbReference>
<protein>
    <recommendedName>
        <fullName evidence="2">HAT C-terminal dimerisation domain-containing protein</fullName>
    </recommendedName>
</protein>
<dbReference type="GeneID" id="8103670"/>
<name>B8MEJ4_TALSN</name>
<dbReference type="HOGENOM" id="CLU_1679130_0_0_1"/>
<keyword evidence="4" id="KW-1185">Reference proteome</keyword>
<dbReference type="GO" id="GO:0046983">
    <property type="term" value="F:protein dimerization activity"/>
    <property type="evidence" value="ECO:0007669"/>
    <property type="project" value="InterPro"/>
</dbReference>
<feature type="compositionally biased region" description="Polar residues" evidence="1">
    <location>
        <begin position="140"/>
        <end position="157"/>
    </location>
</feature>
<dbReference type="AlphaFoldDB" id="B8MEJ4"/>
<dbReference type="OrthoDB" id="2976890at2759"/>
<dbReference type="Pfam" id="PF05699">
    <property type="entry name" value="Dimer_Tnp_hAT"/>
    <property type="match status" value="1"/>
</dbReference>
<dbReference type="InParanoid" id="B8MEJ4"/>
<organism evidence="3 4">
    <name type="scientific">Talaromyces stipitatus (strain ATCC 10500 / CBS 375.48 / QM 6759 / NRRL 1006)</name>
    <name type="common">Penicillium stipitatum</name>
    <dbReference type="NCBI Taxonomy" id="441959"/>
    <lineage>
        <taxon>Eukaryota</taxon>
        <taxon>Fungi</taxon>
        <taxon>Dikarya</taxon>
        <taxon>Ascomycota</taxon>
        <taxon>Pezizomycotina</taxon>
        <taxon>Eurotiomycetes</taxon>
        <taxon>Eurotiomycetidae</taxon>
        <taxon>Eurotiales</taxon>
        <taxon>Trichocomaceae</taxon>
        <taxon>Talaromyces</taxon>
        <taxon>Talaromyces sect. Talaromyces</taxon>
    </lineage>
</organism>
<dbReference type="SUPFAM" id="SSF53098">
    <property type="entry name" value="Ribonuclease H-like"/>
    <property type="match status" value="1"/>
</dbReference>
<feature type="compositionally biased region" description="Basic and acidic residues" evidence="1">
    <location>
        <begin position="122"/>
        <end position="139"/>
    </location>
</feature>
<dbReference type="RefSeq" id="XP_002483855.1">
    <property type="nucleotide sequence ID" value="XM_002483810.1"/>
</dbReference>
<evidence type="ECO:0000313" key="3">
    <source>
        <dbReference type="EMBL" id="EED16621.1"/>
    </source>
</evidence>
<feature type="region of interest" description="Disordered" evidence="1">
    <location>
        <begin position="122"/>
        <end position="157"/>
    </location>
</feature>
<feature type="domain" description="HAT C-terminal dimerisation" evidence="2">
    <location>
        <begin position="50"/>
        <end position="93"/>
    </location>
</feature>
<evidence type="ECO:0000256" key="1">
    <source>
        <dbReference type="SAM" id="MobiDB-lite"/>
    </source>
</evidence>
<dbReference type="PhylomeDB" id="B8MEJ4"/>
<dbReference type="Proteomes" id="UP000001745">
    <property type="component" value="Unassembled WGS sequence"/>
</dbReference>
<proteinExistence type="predicted"/>